<gene>
    <name evidence="1" type="ORF">CTI12_AA332550</name>
</gene>
<evidence type="ECO:0000313" key="1">
    <source>
        <dbReference type="EMBL" id="PWA58694.1"/>
    </source>
</evidence>
<comment type="caution">
    <text evidence="1">The sequence shown here is derived from an EMBL/GenBank/DDBJ whole genome shotgun (WGS) entry which is preliminary data.</text>
</comment>
<dbReference type="AlphaFoldDB" id="A0A2U1MBN5"/>
<name>A0A2U1MBN5_ARTAN</name>
<sequence length="74" mass="8350">MFSSHEQNICVSSHICLFYRSTGHKVENSDLLDNLRLTIISDLLKYNQEPRMGEGFGTQAPLKKLDVVDIATPI</sequence>
<proteinExistence type="predicted"/>
<protein>
    <submittedName>
        <fullName evidence="1">Uncharacterized protein</fullName>
    </submittedName>
</protein>
<dbReference type="EMBL" id="PKPP01005823">
    <property type="protein sequence ID" value="PWA58694.1"/>
    <property type="molecule type" value="Genomic_DNA"/>
</dbReference>
<keyword evidence="2" id="KW-1185">Reference proteome</keyword>
<accession>A0A2U1MBN5</accession>
<organism evidence="1 2">
    <name type="scientific">Artemisia annua</name>
    <name type="common">Sweet wormwood</name>
    <dbReference type="NCBI Taxonomy" id="35608"/>
    <lineage>
        <taxon>Eukaryota</taxon>
        <taxon>Viridiplantae</taxon>
        <taxon>Streptophyta</taxon>
        <taxon>Embryophyta</taxon>
        <taxon>Tracheophyta</taxon>
        <taxon>Spermatophyta</taxon>
        <taxon>Magnoliopsida</taxon>
        <taxon>eudicotyledons</taxon>
        <taxon>Gunneridae</taxon>
        <taxon>Pentapetalae</taxon>
        <taxon>asterids</taxon>
        <taxon>campanulids</taxon>
        <taxon>Asterales</taxon>
        <taxon>Asteraceae</taxon>
        <taxon>Asteroideae</taxon>
        <taxon>Anthemideae</taxon>
        <taxon>Artemisiinae</taxon>
        <taxon>Artemisia</taxon>
    </lineage>
</organism>
<evidence type="ECO:0000313" key="2">
    <source>
        <dbReference type="Proteomes" id="UP000245207"/>
    </source>
</evidence>
<reference evidence="1 2" key="1">
    <citation type="journal article" date="2018" name="Mol. Plant">
        <title>The genome of Artemisia annua provides insight into the evolution of Asteraceae family and artemisinin biosynthesis.</title>
        <authorList>
            <person name="Shen Q."/>
            <person name="Zhang L."/>
            <person name="Liao Z."/>
            <person name="Wang S."/>
            <person name="Yan T."/>
            <person name="Shi P."/>
            <person name="Liu M."/>
            <person name="Fu X."/>
            <person name="Pan Q."/>
            <person name="Wang Y."/>
            <person name="Lv Z."/>
            <person name="Lu X."/>
            <person name="Zhang F."/>
            <person name="Jiang W."/>
            <person name="Ma Y."/>
            <person name="Chen M."/>
            <person name="Hao X."/>
            <person name="Li L."/>
            <person name="Tang Y."/>
            <person name="Lv G."/>
            <person name="Zhou Y."/>
            <person name="Sun X."/>
            <person name="Brodelius P.E."/>
            <person name="Rose J.K.C."/>
            <person name="Tang K."/>
        </authorList>
    </citation>
    <scope>NUCLEOTIDE SEQUENCE [LARGE SCALE GENOMIC DNA]</scope>
    <source>
        <strain evidence="2">cv. Huhao1</strain>
        <tissue evidence="1">Leaf</tissue>
    </source>
</reference>
<dbReference type="Proteomes" id="UP000245207">
    <property type="component" value="Unassembled WGS sequence"/>
</dbReference>
<dbReference type="STRING" id="35608.A0A2U1MBN5"/>
<dbReference type="OrthoDB" id="496180at2759"/>